<comment type="caution">
    <text evidence="2">The sequence shown here is derived from an EMBL/GenBank/DDBJ whole genome shotgun (WGS) entry which is preliminary data.</text>
</comment>
<name>A0ABR3EQN8_9AGAR</name>
<keyword evidence="3" id="KW-1185">Reference proteome</keyword>
<protein>
    <submittedName>
        <fullName evidence="2">Uncharacterized protein</fullName>
    </submittedName>
</protein>
<feature type="region of interest" description="Disordered" evidence="1">
    <location>
        <begin position="203"/>
        <end position="275"/>
    </location>
</feature>
<sequence>MADEETIDTEALQAQIDLSMSFMHGLVSSWIKPSAKIARTSDKTVEDELKESLRRPPRLGVGASIPDAGSSNTREAARLKGQLVGKRKRDTDDDPVPPSKHHQSANDDDDDEESRAGAIKKKAVADPFTTKPKKTQPVQSKPPTEICPQTEKRYALTAKEDLHNVSASGIKILQKSNAAASDDPGTELVTTLPSELTASAQKCRVDAPVSPSNPARSALDTPLLNLDGPVADENSEEDEVNGMQSHTPSKKKRKRRKKKKSLQNQAIPMRLPGIL</sequence>
<feature type="compositionally biased region" description="Basic and acidic residues" evidence="1">
    <location>
        <begin position="39"/>
        <end position="54"/>
    </location>
</feature>
<accession>A0ABR3EQN8</accession>
<feature type="compositionally biased region" description="Basic residues" evidence="1">
    <location>
        <begin position="248"/>
        <end position="261"/>
    </location>
</feature>
<organism evidence="2 3">
    <name type="scientific">Marasmius crinis-equi</name>
    <dbReference type="NCBI Taxonomy" id="585013"/>
    <lineage>
        <taxon>Eukaryota</taxon>
        <taxon>Fungi</taxon>
        <taxon>Dikarya</taxon>
        <taxon>Basidiomycota</taxon>
        <taxon>Agaricomycotina</taxon>
        <taxon>Agaricomycetes</taxon>
        <taxon>Agaricomycetidae</taxon>
        <taxon>Agaricales</taxon>
        <taxon>Marasmiineae</taxon>
        <taxon>Marasmiaceae</taxon>
        <taxon>Marasmius</taxon>
    </lineage>
</organism>
<feature type="region of interest" description="Disordered" evidence="1">
    <location>
        <begin position="38"/>
        <end position="152"/>
    </location>
</feature>
<evidence type="ECO:0000313" key="3">
    <source>
        <dbReference type="Proteomes" id="UP001465976"/>
    </source>
</evidence>
<reference evidence="2 3" key="1">
    <citation type="submission" date="2024-02" db="EMBL/GenBank/DDBJ databases">
        <title>A draft genome for the cacao thread blight pathogen Marasmius crinis-equi.</title>
        <authorList>
            <person name="Cohen S.P."/>
            <person name="Baruah I.K."/>
            <person name="Amoako-Attah I."/>
            <person name="Bukari Y."/>
            <person name="Meinhardt L.W."/>
            <person name="Bailey B.A."/>
        </authorList>
    </citation>
    <scope>NUCLEOTIDE SEQUENCE [LARGE SCALE GENOMIC DNA]</scope>
    <source>
        <strain evidence="2 3">GH-76</strain>
    </source>
</reference>
<gene>
    <name evidence="2" type="ORF">V5O48_016827</name>
</gene>
<dbReference type="EMBL" id="JBAHYK010002373">
    <property type="protein sequence ID" value="KAL0565200.1"/>
    <property type="molecule type" value="Genomic_DNA"/>
</dbReference>
<evidence type="ECO:0000313" key="2">
    <source>
        <dbReference type="EMBL" id="KAL0565200.1"/>
    </source>
</evidence>
<evidence type="ECO:0000256" key="1">
    <source>
        <dbReference type="SAM" id="MobiDB-lite"/>
    </source>
</evidence>
<dbReference type="Proteomes" id="UP001465976">
    <property type="component" value="Unassembled WGS sequence"/>
</dbReference>
<proteinExistence type="predicted"/>